<dbReference type="Pfam" id="PF04145">
    <property type="entry name" value="Ctr"/>
    <property type="match status" value="1"/>
</dbReference>
<evidence type="ECO:0000256" key="4">
    <source>
        <dbReference type="RuleBase" id="RU367022"/>
    </source>
</evidence>
<dbReference type="OrthoDB" id="161814at2759"/>
<dbReference type="EMBL" id="KV417480">
    <property type="protein sequence ID" value="KZP34496.1"/>
    <property type="molecule type" value="Genomic_DNA"/>
</dbReference>
<keyword evidence="3 4" id="KW-0472">Membrane</keyword>
<feature type="transmembrane region" description="Helical" evidence="4">
    <location>
        <begin position="165"/>
        <end position="181"/>
    </location>
</feature>
<feature type="region of interest" description="Disordered" evidence="5">
    <location>
        <begin position="84"/>
        <end position="111"/>
    </location>
</feature>
<feature type="non-terminal residue" evidence="6">
    <location>
        <position position="204"/>
    </location>
</feature>
<dbReference type="InterPro" id="IPR007274">
    <property type="entry name" value="Cop_transporter"/>
</dbReference>
<comment type="subcellular location">
    <subcellularLocation>
        <location evidence="4">Membrane</location>
        <topology evidence="4">Multi-pass membrane protein</topology>
    </subcellularLocation>
</comment>
<evidence type="ECO:0000256" key="3">
    <source>
        <dbReference type="ARBA" id="ARBA00023136"/>
    </source>
</evidence>
<organism evidence="6 7">
    <name type="scientific">Athelia psychrophila</name>
    <dbReference type="NCBI Taxonomy" id="1759441"/>
    <lineage>
        <taxon>Eukaryota</taxon>
        <taxon>Fungi</taxon>
        <taxon>Dikarya</taxon>
        <taxon>Basidiomycota</taxon>
        <taxon>Agaricomycotina</taxon>
        <taxon>Agaricomycetes</taxon>
        <taxon>Agaricomycetidae</taxon>
        <taxon>Atheliales</taxon>
        <taxon>Atheliaceae</taxon>
        <taxon>Athelia</taxon>
    </lineage>
</organism>
<evidence type="ECO:0000256" key="5">
    <source>
        <dbReference type="SAM" id="MobiDB-lite"/>
    </source>
</evidence>
<dbReference type="Proteomes" id="UP000076532">
    <property type="component" value="Unassembled WGS sequence"/>
</dbReference>
<gene>
    <name evidence="6" type="ORF">FIBSPDRAFT_703897</name>
</gene>
<name>A0A166X7E0_9AGAM</name>
<keyword evidence="4" id="KW-0406">Ion transport</keyword>
<feature type="transmembrane region" description="Helical" evidence="4">
    <location>
        <begin position="142"/>
        <end position="159"/>
    </location>
</feature>
<dbReference type="PANTHER" id="PTHR12483:SF115">
    <property type="entry name" value="COPPER TRANSPORT PROTEIN"/>
    <property type="match status" value="1"/>
</dbReference>
<feature type="transmembrane region" description="Helical" evidence="4">
    <location>
        <begin position="43"/>
        <end position="62"/>
    </location>
</feature>
<sequence length="204" mass="21900">HGGHGDMPTPTPMPRRCSMNMLWNTQIEDTCIVFPGWHIRSSFAFALSFLAIVALGVLYEYLRVVRAGLDRRVAADLRARGREVKRSRSGGREREMGRGAGSPEAGGEGDAEEAGLISGRRVGKAAVAIGTPIPAPARAQRALLYGVTIFLSFFLMLVFMTYNAYLILAVVLGGAIGHFVFEDSMDVEGVLSGAATEGRGMACH</sequence>
<keyword evidence="2 4" id="KW-1133">Transmembrane helix</keyword>
<dbReference type="GO" id="GO:0005375">
    <property type="term" value="F:copper ion transmembrane transporter activity"/>
    <property type="evidence" value="ECO:0007669"/>
    <property type="project" value="UniProtKB-UniRule"/>
</dbReference>
<feature type="compositionally biased region" description="Basic and acidic residues" evidence="5">
    <location>
        <begin position="84"/>
        <end position="97"/>
    </location>
</feature>
<proteinExistence type="inferred from homology"/>
<reference evidence="6 7" key="1">
    <citation type="journal article" date="2016" name="Mol. Biol. Evol.">
        <title>Comparative Genomics of Early-Diverging Mushroom-Forming Fungi Provides Insights into the Origins of Lignocellulose Decay Capabilities.</title>
        <authorList>
            <person name="Nagy L.G."/>
            <person name="Riley R."/>
            <person name="Tritt A."/>
            <person name="Adam C."/>
            <person name="Daum C."/>
            <person name="Floudas D."/>
            <person name="Sun H."/>
            <person name="Yadav J.S."/>
            <person name="Pangilinan J."/>
            <person name="Larsson K.H."/>
            <person name="Matsuura K."/>
            <person name="Barry K."/>
            <person name="Labutti K."/>
            <person name="Kuo R."/>
            <person name="Ohm R.A."/>
            <person name="Bhattacharya S.S."/>
            <person name="Shirouzu T."/>
            <person name="Yoshinaga Y."/>
            <person name="Martin F.M."/>
            <person name="Grigoriev I.V."/>
            <person name="Hibbett D.S."/>
        </authorList>
    </citation>
    <scope>NUCLEOTIDE SEQUENCE [LARGE SCALE GENOMIC DNA]</scope>
    <source>
        <strain evidence="6 7">CBS 109695</strain>
    </source>
</reference>
<dbReference type="AlphaFoldDB" id="A0A166X7E0"/>
<keyword evidence="4" id="KW-0813">Transport</keyword>
<evidence type="ECO:0000256" key="1">
    <source>
        <dbReference type="ARBA" id="ARBA00022692"/>
    </source>
</evidence>
<evidence type="ECO:0000313" key="6">
    <source>
        <dbReference type="EMBL" id="KZP34496.1"/>
    </source>
</evidence>
<dbReference type="STRING" id="436010.A0A166X7E0"/>
<dbReference type="GO" id="GO:0016020">
    <property type="term" value="C:membrane"/>
    <property type="evidence" value="ECO:0007669"/>
    <property type="project" value="UniProtKB-SubCell"/>
</dbReference>
<keyword evidence="4" id="KW-0187">Copper transport</keyword>
<dbReference type="PANTHER" id="PTHR12483">
    <property type="entry name" value="SOLUTE CARRIER FAMILY 31 COPPER TRANSPORTERS"/>
    <property type="match status" value="1"/>
</dbReference>
<accession>A0A166X7E0</accession>
<protein>
    <recommendedName>
        <fullName evidence="4">Copper transport protein</fullName>
    </recommendedName>
</protein>
<keyword evidence="4" id="KW-0186">Copper</keyword>
<keyword evidence="7" id="KW-1185">Reference proteome</keyword>
<evidence type="ECO:0000256" key="2">
    <source>
        <dbReference type="ARBA" id="ARBA00022989"/>
    </source>
</evidence>
<comment type="similarity">
    <text evidence="4">Belongs to the copper transporter (Ctr) (TC 1.A.56) family. SLC31A subfamily.</text>
</comment>
<feature type="non-terminal residue" evidence="6">
    <location>
        <position position="1"/>
    </location>
</feature>
<keyword evidence="1 4" id="KW-0812">Transmembrane</keyword>
<evidence type="ECO:0000313" key="7">
    <source>
        <dbReference type="Proteomes" id="UP000076532"/>
    </source>
</evidence>